<evidence type="ECO:0000256" key="7">
    <source>
        <dbReference type="RuleBase" id="RU367024"/>
    </source>
</evidence>
<keyword evidence="7" id="KW-0460">Magnesium</keyword>
<dbReference type="RefSeq" id="XP_064768653.1">
    <property type="nucleotide sequence ID" value="XM_064911106.1"/>
</dbReference>
<dbReference type="Gene3D" id="2.70.40.10">
    <property type="match status" value="1"/>
</dbReference>
<comment type="subunit">
    <text evidence="3 7">Homotrimer.</text>
</comment>
<sequence length="166" mass="17644">MTISTEPSTKKIKTDDDIIADAPPMLVKFLGPKAKMPTRGSEHAAGYDLYTTETATIPAHGRVMVATDIAIALPVGTYGRVAPRSGLATKHGIQTGAGVIDCDYRGPLKILLFNHSDVDFVVNEGDRVAQMVVERIMMPETKLVDELPETVRGEGGFGSTGGFGGK</sequence>
<dbReference type="CDD" id="cd07557">
    <property type="entry name" value="trimeric_dUTPase"/>
    <property type="match status" value="1"/>
</dbReference>
<evidence type="ECO:0000313" key="9">
    <source>
        <dbReference type="EMBL" id="KAK7205620.1"/>
    </source>
</evidence>
<dbReference type="NCBIfam" id="TIGR00576">
    <property type="entry name" value="dut"/>
    <property type="match status" value="1"/>
</dbReference>
<organism evidence="9 10">
    <name type="scientific">Myxozyma melibiosi</name>
    <dbReference type="NCBI Taxonomy" id="54550"/>
    <lineage>
        <taxon>Eukaryota</taxon>
        <taxon>Fungi</taxon>
        <taxon>Dikarya</taxon>
        <taxon>Ascomycota</taxon>
        <taxon>Saccharomycotina</taxon>
        <taxon>Lipomycetes</taxon>
        <taxon>Lipomycetales</taxon>
        <taxon>Lipomycetaceae</taxon>
        <taxon>Myxozyma</taxon>
    </lineage>
</organism>
<dbReference type="InterPro" id="IPR036157">
    <property type="entry name" value="dUTPase-like_sf"/>
</dbReference>
<dbReference type="SUPFAM" id="SSF51283">
    <property type="entry name" value="dUTPase-like"/>
    <property type="match status" value="1"/>
</dbReference>
<evidence type="ECO:0000256" key="3">
    <source>
        <dbReference type="ARBA" id="ARBA00011233"/>
    </source>
</evidence>
<gene>
    <name evidence="9" type="ORF">BZA70DRAFT_267446</name>
</gene>
<comment type="caution">
    <text evidence="9">The sequence shown here is derived from an EMBL/GenBank/DDBJ whole genome shotgun (WGS) entry which is preliminary data.</text>
</comment>
<dbReference type="GeneID" id="90036618"/>
<dbReference type="PANTHER" id="PTHR11241:SF0">
    <property type="entry name" value="DEOXYURIDINE 5'-TRIPHOSPHATE NUCLEOTIDOHYDROLASE"/>
    <property type="match status" value="1"/>
</dbReference>
<comment type="catalytic activity">
    <reaction evidence="6">
        <text>dUTP + H2O = dUMP + diphosphate + H(+)</text>
        <dbReference type="Rhea" id="RHEA:10248"/>
        <dbReference type="ChEBI" id="CHEBI:15377"/>
        <dbReference type="ChEBI" id="CHEBI:15378"/>
        <dbReference type="ChEBI" id="CHEBI:33019"/>
        <dbReference type="ChEBI" id="CHEBI:61555"/>
        <dbReference type="ChEBI" id="CHEBI:246422"/>
        <dbReference type="EC" id="3.6.1.23"/>
    </reaction>
    <physiologicalReaction direction="left-to-right" evidence="6">
        <dbReference type="Rhea" id="RHEA:10249"/>
    </physiologicalReaction>
</comment>
<accession>A0ABR1F703</accession>
<comment type="cofactor">
    <cofactor evidence="7">
        <name>Mg(2+)</name>
        <dbReference type="ChEBI" id="CHEBI:18420"/>
    </cofactor>
</comment>
<proteinExistence type="inferred from homology"/>
<comment type="function">
    <text evidence="7">Involved in nucleotide metabolism via production of dUMP, the immediate precursor of thymidine nucleotides, and decreases the intracellular concentration of dUTP so that uracil cannot be incorporated into DNA.</text>
</comment>
<reference evidence="9 10" key="1">
    <citation type="submission" date="2024-03" db="EMBL/GenBank/DDBJ databases">
        <title>Genome-scale model development and genomic sequencing of the oleaginous clade Lipomyces.</title>
        <authorList>
            <consortium name="Lawrence Berkeley National Laboratory"/>
            <person name="Czajka J.J."/>
            <person name="Han Y."/>
            <person name="Kim J."/>
            <person name="Mondo S.J."/>
            <person name="Hofstad B.A."/>
            <person name="Robles A."/>
            <person name="Haridas S."/>
            <person name="Riley R."/>
            <person name="LaButti K."/>
            <person name="Pangilinan J."/>
            <person name="Andreopoulos W."/>
            <person name="Lipzen A."/>
            <person name="Yan J."/>
            <person name="Wang M."/>
            <person name="Ng V."/>
            <person name="Grigoriev I.V."/>
            <person name="Spatafora J.W."/>
            <person name="Magnuson J.K."/>
            <person name="Baker S.E."/>
            <person name="Pomraning K.R."/>
        </authorList>
    </citation>
    <scope>NUCLEOTIDE SEQUENCE [LARGE SCALE GENOMIC DNA]</scope>
    <source>
        <strain evidence="9 10">Phaff 52-87</strain>
    </source>
</reference>
<keyword evidence="7" id="KW-0479">Metal-binding</keyword>
<dbReference type="InterPro" id="IPR008181">
    <property type="entry name" value="dUTPase"/>
</dbReference>
<dbReference type="InterPro" id="IPR033704">
    <property type="entry name" value="dUTPase_trimeric"/>
</dbReference>
<evidence type="ECO:0000256" key="5">
    <source>
        <dbReference type="ARBA" id="ARBA00023080"/>
    </source>
</evidence>
<keyword evidence="5 7" id="KW-0546">Nucleotide metabolism</keyword>
<evidence type="ECO:0000256" key="6">
    <source>
        <dbReference type="ARBA" id="ARBA00048211"/>
    </source>
</evidence>
<dbReference type="EMBL" id="JBBJBU010000005">
    <property type="protein sequence ID" value="KAK7205620.1"/>
    <property type="molecule type" value="Genomic_DNA"/>
</dbReference>
<evidence type="ECO:0000259" key="8">
    <source>
        <dbReference type="Pfam" id="PF00692"/>
    </source>
</evidence>
<evidence type="ECO:0000256" key="1">
    <source>
        <dbReference type="ARBA" id="ARBA00005142"/>
    </source>
</evidence>
<dbReference type="NCBIfam" id="NF001862">
    <property type="entry name" value="PRK00601.1"/>
    <property type="match status" value="1"/>
</dbReference>
<dbReference type="EC" id="3.6.1.23" evidence="7"/>
<keyword evidence="4 7" id="KW-0378">Hydrolase</keyword>
<comment type="similarity">
    <text evidence="2 7">Belongs to the dUTPase family.</text>
</comment>
<keyword evidence="10" id="KW-1185">Reference proteome</keyword>
<protein>
    <recommendedName>
        <fullName evidence="7">Deoxyuridine 5'-triphosphate nucleotidohydrolase</fullName>
        <shortName evidence="7">dUTPase</shortName>
        <ecNumber evidence="7">3.6.1.23</ecNumber>
    </recommendedName>
    <alternativeName>
        <fullName evidence="7">dUTP pyrophosphatase</fullName>
    </alternativeName>
</protein>
<feature type="domain" description="dUTPase-like" evidence="8">
    <location>
        <begin position="33"/>
        <end position="161"/>
    </location>
</feature>
<evidence type="ECO:0000256" key="2">
    <source>
        <dbReference type="ARBA" id="ARBA00006581"/>
    </source>
</evidence>
<dbReference type="PANTHER" id="PTHR11241">
    <property type="entry name" value="DEOXYURIDINE 5'-TRIPHOSPHATE NUCLEOTIDOHYDROLASE"/>
    <property type="match status" value="1"/>
</dbReference>
<evidence type="ECO:0000256" key="4">
    <source>
        <dbReference type="ARBA" id="ARBA00022801"/>
    </source>
</evidence>
<dbReference type="InterPro" id="IPR029054">
    <property type="entry name" value="dUTPase-like"/>
</dbReference>
<comment type="pathway">
    <text evidence="1 7">Pyrimidine metabolism; dUMP biosynthesis; dUMP from dCTP (dUTP route): step 2/2.</text>
</comment>
<dbReference type="Proteomes" id="UP001498771">
    <property type="component" value="Unassembled WGS sequence"/>
</dbReference>
<evidence type="ECO:0000313" key="10">
    <source>
        <dbReference type="Proteomes" id="UP001498771"/>
    </source>
</evidence>
<dbReference type="Pfam" id="PF00692">
    <property type="entry name" value="dUTPase"/>
    <property type="match status" value="1"/>
</dbReference>
<name>A0ABR1F703_9ASCO</name>